<keyword evidence="8 9" id="KW-0482">Metalloprotease</keyword>
<dbReference type="Gene3D" id="2.30.250.10">
    <property type="entry name" value="Aminopeptidase i, Domain 2"/>
    <property type="match status" value="1"/>
</dbReference>
<dbReference type="EC" id="3.4.11.-" evidence="10"/>
<dbReference type="Proteomes" id="UP000186341">
    <property type="component" value="Unassembled WGS sequence"/>
</dbReference>
<dbReference type="Gene3D" id="3.40.630.10">
    <property type="entry name" value="Zn peptidases"/>
    <property type="match status" value="1"/>
</dbReference>
<evidence type="ECO:0000256" key="1">
    <source>
        <dbReference type="ARBA" id="ARBA00001947"/>
    </source>
</evidence>
<dbReference type="PANTHER" id="PTHR28570:SF2">
    <property type="entry name" value="M18 FAMILY AMINOPEPTIDASE 1-RELATED"/>
    <property type="match status" value="1"/>
</dbReference>
<dbReference type="GO" id="GO:0008237">
    <property type="term" value="F:metallopeptidase activity"/>
    <property type="evidence" value="ECO:0007669"/>
    <property type="project" value="UniProtKB-KW"/>
</dbReference>
<dbReference type="InterPro" id="IPR023358">
    <property type="entry name" value="Peptidase_M18_dom2"/>
</dbReference>
<dbReference type="OrthoDB" id="89722at2"/>
<keyword evidence="12" id="KW-1185">Reference proteome</keyword>
<comment type="caution">
    <text evidence="11">The sequence shown here is derived from an EMBL/GenBank/DDBJ whole genome shotgun (WGS) entry which is preliminary data.</text>
</comment>
<comment type="similarity">
    <text evidence="2 9">Belongs to the peptidase M18 family.</text>
</comment>
<keyword evidence="3 9" id="KW-0031">Aminopeptidase</keyword>
<dbReference type="RefSeq" id="WP_075818005.1">
    <property type="nucleotide sequence ID" value="NZ_CAOUMU010000033.1"/>
</dbReference>
<evidence type="ECO:0000256" key="4">
    <source>
        <dbReference type="ARBA" id="ARBA00022670"/>
    </source>
</evidence>
<dbReference type="SUPFAM" id="SSF101821">
    <property type="entry name" value="Aminopeptidase/glucanase lid domain"/>
    <property type="match status" value="1"/>
</dbReference>
<evidence type="ECO:0000256" key="5">
    <source>
        <dbReference type="ARBA" id="ARBA00022723"/>
    </source>
</evidence>
<dbReference type="GO" id="GO:0005737">
    <property type="term" value="C:cytoplasm"/>
    <property type="evidence" value="ECO:0007669"/>
    <property type="project" value="UniProtKB-ARBA"/>
</dbReference>
<sequence>MEGKNAWLTYTPEQKSAVMAFAEDYMQFLSLGKTERRCVIQAKQLAEGFGYKNANEYLENNIPLKPQDKVYFNFMDKAIALFHIGSDPLKDGMNILGAHIDSPRIDLKPRPLYEKDGICFFDTHYYGGIKKYQWTALPLAMYGVVILKDGTHIDVAIGDHEEDEVFVIPDLLIHLSSSQLTKDGAHVVEGEDLDVIAGNIPAVNSDEKEVKDPVKANVLAILKDRYGIDEEDFISAELEIVPQGKARTCGLDRSMVLGYGQDDRICAYSSLMALLENSNETLKRTAVCLLVDKEEIGSVGATGMKSAQFENAVGSIMNSMNQYNDLNLRFALQNSTMLSNDVCAGHDPINSAVSAPNGNMAKMGYGLGVTKYTGSRGKSGSNDSRAEYIAKLRKIFDDAGVIWQPAELGKVDAGGGGTIAYIMAAKGMDVIDTGVALLNMHAPFEVSDKADLYEALKAYKAFLKNMTKVQ</sequence>
<dbReference type="GeneID" id="82202059"/>
<proteinExistence type="inferred from homology"/>
<dbReference type="PANTHER" id="PTHR28570">
    <property type="entry name" value="ASPARTYL AMINOPEPTIDASE"/>
    <property type="match status" value="1"/>
</dbReference>
<gene>
    <name evidence="11" type="ORF">BO222_02255</name>
</gene>
<comment type="cofactor">
    <cofactor evidence="1 10">
        <name>Zn(2+)</name>
        <dbReference type="ChEBI" id="CHEBI:29105"/>
    </cofactor>
</comment>
<dbReference type="Pfam" id="PF02127">
    <property type="entry name" value="Peptidase_M18"/>
    <property type="match status" value="1"/>
</dbReference>
<keyword evidence="6 9" id="KW-0378">Hydrolase</keyword>
<evidence type="ECO:0000256" key="10">
    <source>
        <dbReference type="RuleBase" id="RU004387"/>
    </source>
</evidence>
<dbReference type="InterPro" id="IPR001948">
    <property type="entry name" value="Peptidase_M18"/>
</dbReference>
<evidence type="ECO:0000313" key="11">
    <source>
        <dbReference type="EMBL" id="OLU42022.1"/>
    </source>
</evidence>
<dbReference type="EMBL" id="MPJW01000068">
    <property type="protein sequence ID" value="OLU42022.1"/>
    <property type="molecule type" value="Genomic_DNA"/>
</dbReference>
<dbReference type="NCBIfam" id="NF002600">
    <property type="entry name" value="PRK02256.1"/>
    <property type="match status" value="1"/>
</dbReference>
<organism evidence="11 12">
    <name type="scientific">Ileibacterium valens</name>
    <dbReference type="NCBI Taxonomy" id="1862668"/>
    <lineage>
        <taxon>Bacteria</taxon>
        <taxon>Bacillati</taxon>
        <taxon>Bacillota</taxon>
        <taxon>Erysipelotrichia</taxon>
        <taxon>Erysipelotrichales</taxon>
        <taxon>Erysipelotrichaceae</taxon>
        <taxon>Ileibacterium</taxon>
    </lineage>
</organism>
<protein>
    <recommendedName>
        <fullName evidence="10">M18 family aminopeptidase</fullName>
        <ecNumber evidence="10">3.4.11.-</ecNumber>
    </recommendedName>
</protein>
<dbReference type="PRINTS" id="PR00932">
    <property type="entry name" value="AMINO1PTASE"/>
</dbReference>
<evidence type="ECO:0000256" key="2">
    <source>
        <dbReference type="ARBA" id="ARBA00008290"/>
    </source>
</evidence>
<dbReference type="GO" id="GO:0006508">
    <property type="term" value="P:proteolysis"/>
    <property type="evidence" value="ECO:0007669"/>
    <property type="project" value="UniProtKB-KW"/>
</dbReference>
<keyword evidence="5 9" id="KW-0479">Metal-binding</keyword>
<keyword evidence="7 9" id="KW-0862">Zinc</keyword>
<accession>A0A1U7NI99</accession>
<dbReference type="SUPFAM" id="SSF53187">
    <property type="entry name" value="Zn-dependent exopeptidases"/>
    <property type="match status" value="1"/>
</dbReference>
<evidence type="ECO:0000256" key="7">
    <source>
        <dbReference type="ARBA" id="ARBA00022833"/>
    </source>
</evidence>
<name>A0A1U7NI99_9FIRM</name>
<keyword evidence="4 9" id="KW-0645">Protease</keyword>
<evidence type="ECO:0000256" key="6">
    <source>
        <dbReference type="ARBA" id="ARBA00022801"/>
    </source>
</evidence>
<dbReference type="GO" id="GO:0008270">
    <property type="term" value="F:zinc ion binding"/>
    <property type="evidence" value="ECO:0007669"/>
    <property type="project" value="InterPro"/>
</dbReference>
<dbReference type="GO" id="GO:0004177">
    <property type="term" value="F:aminopeptidase activity"/>
    <property type="evidence" value="ECO:0007669"/>
    <property type="project" value="UniProtKB-KW"/>
</dbReference>
<evidence type="ECO:0000313" key="12">
    <source>
        <dbReference type="Proteomes" id="UP000186341"/>
    </source>
</evidence>
<dbReference type="AlphaFoldDB" id="A0A1U7NI99"/>
<evidence type="ECO:0000256" key="3">
    <source>
        <dbReference type="ARBA" id="ARBA00022438"/>
    </source>
</evidence>
<evidence type="ECO:0000256" key="8">
    <source>
        <dbReference type="ARBA" id="ARBA00023049"/>
    </source>
</evidence>
<evidence type="ECO:0000256" key="9">
    <source>
        <dbReference type="RuleBase" id="RU004386"/>
    </source>
</evidence>
<reference evidence="11 12" key="1">
    <citation type="submission" date="2016-11" db="EMBL/GenBank/DDBJ databases">
        <title>Description of two novel members of the family Erysipelotrichaceae: Ileibacterium lipovorans gen. nov., sp. nov. and Dubosiella newyorkensis, gen. nov., sp. nov.</title>
        <authorList>
            <person name="Cox L.M."/>
            <person name="Sohn J."/>
            <person name="Tyrrell K.L."/>
            <person name="Citron D.M."/>
            <person name="Lawson P.A."/>
            <person name="Patel N.B."/>
            <person name="Iizumi T."/>
            <person name="Perez-Perez G.I."/>
            <person name="Goldstein E.J."/>
            <person name="Blaser M.J."/>
        </authorList>
    </citation>
    <scope>NUCLEOTIDE SEQUENCE [LARGE SCALE GENOMIC DNA]</scope>
    <source>
        <strain evidence="11 12">NYU-BL-A3</strain>
    </source>
</reference>